<evidence type="ECO:0000313" key="3">
    <source>
        <dbReference type="EMBL" id="QJA74236.1"/>
    </source>
</evidence>
<evidence type="ECO:0000313" key="2">
    <source>
        <dbReference type="EMBL" id="QJA65607.1"/>
    </source>
</evidence>
<protein>
    <submittedName>
        <fullName evidence="1">Uncharacterized protein</fullName>
    </submittedName>
</protein>
<organism evidence="1">
    <name type="scientific">viral metagenome</name>
    <dbReference type="NCBI Taxonomy" id="1070528"/>
    <lineage>
        <taxon>unclassified sequences</taxon>
        <taxon>metagenomes</taxon>
        <taxon>organismal metagenomes</taxon>
    </lineage>
</organism>
<dbReference type="EMBL" id="MT141541">
    <property type="protein sequence ID" value="QJA65607.1"/>
    <property type="molecule type" value="Genomic_DNA"/>
</dbReference>
<proteinExistence type="predicted"/>
<sequence length="69" mass="8130">MKKELLGFYADDIGSREYKNPTATAQGKNGRWYVARPERYKSIKATLIRLWHVLTGKADVLYWRIDEQL</sequence>
<evidence type="ECO:0000313" key="1">
    <source>
        <dbReference type="EMBL" id="QJA53254.1"/>
    </source>
</evidence>
<accession>A0A6H2A0A8</accession>
<name>A0A6H2A0A8_9ZZZZ</name>
<dbReference type="AlphaFoldDB" id="A0A6H2A0A8"/>
<gene>
    <name evidence="3" type="ORF">MM415A02073_0003</name>
    <name evidence="2" type="ORF">MM415B00385_0045</name>
    <name evidence="1" type="ORF">TM448A03335_0012</name>
    <name evidence="4" type="ORF">TM448B09059_0004</name>
</gene>
<evidence type="ECO:0000313" key="4">
    <source>
        <dbReference type="EMBL" id="QJI04481.1"/>
    </source>
</evidence>
<dbReference type="EMBL" id="MT142084">
    <property type="protein sequence ID" value="QJA74236.1"/>
    <property type="molecule type" value="Genomic_DNA"/>
</dbReference>
<dbReference type="EMBL" id="MT145184">
    <property type="protein sequence ID" value="QJI04481.1"/>
    <property type="molecule type" value="Genomic_DNA"/>
</dbReference>
<dbReference type="EMBL" id="MT144406">
    <property type="protein sequence ID" value="QJA53254.1"/>
    <property type="molecule type" value="Genomic_DNA"/>
</dbReference>
<reference evidence="1" key="1">
    <citation type="submission" date="2020-03" db="EMBL/GenBank/DDBJ databases">
        <title>The deep terrestrial virosphere.</title>
        <authorList>
            <person name="Holmfeldt K."/>
            <person name="Nilsson E."/>
            <person name="Simone D."/>
            <person name="Lopez-Fernandez M."/>
            <person name="Wu X."/>
            <person name="de Brujin I."/>
            <person name="Lundin D."/>
            <person name="Andersson A."/>
            <person name="Bertilsson S."/>
            <person name="Dopson M."/>
        </authorList>
    </citation>
    <scope>NUCLEOTIDE SEQUENCE</scope>
    <source>
        <strain evidence="3">MM415A02073</strain>
        <strain evidence="2">MM415B00385</strain>
        <strain evidence="1">TM448A03335</strain>
        <strain evidence="4">TM448B09059</strain>
    </source>
</reference>